<evidence type="ECO:0000256" key="4">
    <source>
        <dbReference type="ARBA" id="ARBA00023136"/>
    </source>
</evidence>
<keyword evidence="3" id="KW-1133">Transmembrane helix</keyword>
<evidence type="ECO:0000256" key="2">
    <source>
        <dbReference type="ARBA" id="ARBA00022692"/>
    </source>
</evidence>
<dbReference type="Proteomes" id="UP001237642">
    <property type="component" value="Unassembled WGS sequence"/>
</dbReference>
<dbReference type="PANTHER" id="PTHR17920">
    <property type="entry name" value="TRANSMEMBRANE AND COILED-COIL DOMAIN-CONTAINING PROTEIN 4 TMCO4"/>
    <property type="match status" value="1"/>
</dbReference>
<accession>A0AAD8HEC6</accession>
<reference evidence="5" key="1">
    <citation type="submission" date="2023-02" db="EMBL/GenBank/DDBJ databases">
        <title>Genome of toxic invasive species Heracleum sosnowskyi carries increased number of genes despite the absence of recent whole-genome duplications.</title>
        <authorList>
            <person name="Schelkunov M."/>
            <person name="Shtratnikova V."/>
            <person name="Makarenko M."/>
            <person name="Klepikova A."/>
            <person name="Omelchenko D."/>
            <person name="Novikova G."/>
            <person name="Obukhova E."/>
            <person name="Bogdanov V."/>
            <person name="Penin A."/>
            <person name="Logacheva M."/>
        </authorList>
    </citation>
    <scope>NUCLEOTIDE SEQUENCE</scope>
    <source>
        <strain evidence="5">Hsosn_3</strain>
        <tissue evidence="5">Leaf</tissue>
    </source>
</reference>
<keyword evidence="2" id="KW-0812">Transmembrane</keyword>
<gene>
    <name evidence="5" type="ORF">POM88_041210</name>
</gene>
<reference evidence="5" key="2">
    <citation type="submission" date="2023-05" db="EMBL/GenBank/DDBJ databases">
        <authorList>
            <person name="Schelkunov M.I."/>
        </authorList>
    </citation>
    <scope>NUCLEOTIDE SEQUENCE</scope>
    <source>
        <strain evidence="5">Hsosn_3</strain>
        <tissue evidence="5">Leaf</tissue>
    </source>
</reference>
<dbReference type="AlphaFoldDB" id="A0AAD8HEC6"/>
<dbReference type="PANTHER" id="PTHR17920:SF3">
    <property type="entry name" value="TRANSMEMBRANE AND COILED-COIL DOMAIN-CONTAINING PROTEIN 4"/>
    <property type="match status" value="1"/>
</dbReference>
<evidence type="ECO:0000313" key="6">
    <source>
        <dbReference type="Proteomes" id="UP001237642"/>
    </source>
</evidence>
<evidence type="ECO:0000313" key="5">
    <source>
        <dbReference type="EMBL" id="KAK1365649.1"/>
    </source>
</evidence>
<evidence type="ECO:0000256" key="3">
    <source>
        <dbReference type="ARBA" id="ARBA00022989"/>
    </source>
</evidence>
<comment type="subcellular location">
    <subcellularLocation>
        <location evidence="1">Membrane</location>
        <topology evidence="1">Multi-pass membrane protein</topology>
    </subcellularLocation>
</comment>
<proteinExistence type="predicted"/>
<dbReference type="GO" id="GO:0016020">
    <property type="term" value="C:membrane"/>
    <property type="evidence" value="ECO:0007669"/>
    <property type="project" value="UniProtKB-SubCell"/>
</dbReference>
<evidence type="ECO:0000256" key="1">
    <source>
        <dbReference type="ARBA" id="ARBA00004141"/>
    </source>
</evidence>
<dbReference type="EMBL" id="JAUIZM010000009">
    <property type="protein sequence ID" value="KAK1365649.1"/>
    <property type="molecule type" value="Genomic_DNA"/>
</dbReference>
<keyword evidence="4" id="KW-0472">Membrane</keyword>
<keyword evidence="6" id="KW-1185">Reference proteome</keyword>
<organism evidence="5 6">
    <name type="scientific">Heracleum sosnowskyi</name>
    <dbReference type="NCBI Taxonomy" id="360622"/>
    <lineage>
        <taxon>Eukaryota</taxon>
        <taxon>Viridiplantae</taxon>
        <taxon>Streptophyta</taxon>
        <taxon>Embryophyta</taxon>
        <taxon>Tracheophyta</taxon>
        <taxon>Spermatophyta</taxon>
        <taxon>Magnoliopsida</taxon>
        <taxon>eudicotyledons</taxon>
        <taxon>Gunneridae</taxon>
        <taxon>Pentapetalae</taxon>
        <taxon>asterids</taxon>
        <taxon>campanulids</taxon>
        <taxon>Apiales</taxon>
        <taxon>Apiaceae</taxon>
        <taxon>Apioideae</taxon>
        <taxon>apioid superclade</taxon>
        <taxon>Tordylieae</taxon>
        <taxon>Tordyliinae</taxon>
        <taxon>Heracleum</taxon>
    </lineage>
</organism>
<protein>
    <submittedName>
        <fullName evidence="5">Uncharacterized protein</fullName>
    </submittedName>
</protein>
<dbReference type="InterPro" id="IPR007941">
    <property type="entry name" value="DUF726"/>
</dbReference>
<sequence>MRLAAEILVSGFVFVEEDYIRPSEGQANNSERYALQWESKNLIVVSTAIQDWLTTQLTITAMKQGAMFTVLHSLVSALACPTSLLNVLDLIDIKWAIAIDRFLLSVN</sequence>
<name>A0AAD8HEC6_9APIA</name>
<comment type="caution">
    <text evidence="5">The sequence shown here is derived from an EMBL/GenBank/DDBJ whole genome shotgun (WGS) entry which is preliminary data.</text>
</comment>
<dbReference type="Pfam" id="PF05277">
    <property type="entry name" value="DUF726"/>
    <property type="match status" value="1"/>
</dbReference>